<proteinExistence type="predicted"/>
<evidence type="ECO:0000313" key="2">
    <source>
        <dbReference type="EMBL" id="CAK9091850.1"/>
    </source>
</evidence>
<dbReference type="Gene3D" id="3.40.50.300">
    <property type="entry name" value="P-loop containing nucleotide triphosphate hydrolases"/>
    <property type="match status" value="1"/>
</dbReference>
<keyword evidence="3" id="KW-1185">Reference proteome</keyword>
<sequence length="940" mass="104223">MTIFSGRLKGANWASRCCCFRDAPLTYPRNVAVKALAEGRHWERAFAAVAIANKAKLRADAISYSVPAILSSSNLTWLNALRLLDCMAHSAVQKDQVLQAAVVSWCGKAARGDAFSVRLLFMPLCQSKKRAVAKMATSLAQQWRSAIEGRRGADRVTFNVALGSLAGPSGWRTAVQMWKDMKKQEVIQVCHSRAWRLSLGIFSALGLERLQPDAEPWQHAWTLLLKAPVDDLDGAACTAACNACDGWRAVVGLLDHFAQQRMCRSRQGLSSAVQRCGRGRRLCSDATALNVLITALGRADKWQELRGLRGSIPKWSEALQVFLSFRDEADLIACNALMAIFDRVEQWQLAEELFVELNDAQMQPSCSSYLTIISAYTSHCSQWQRALAVLEQFRSGMPLEVSVHNAAMTCCSKSSQWTLALHLFSELRAAGLQADLISASACVSAAAASSKWWYSLSCLAALESKSLSTTVHACSSACSSCKSWEHALMLLQTLRRGANVIAYNAVMGCESSEHAWPQALFLYASLHHQRLTADATSYNTLTSTCSSALLWRSAISFLSESSEVMAYDSALQACLNAGEVDRGLDVLWQSEELRSPVSLLWALSVLAVSDRQVLHEATRAAARSWRGGGSRPRDAAIFLYSSALLGAEGPAQGRAMEVVRESELDLDLLVSWLIMLGLAAHAEPLVKKELEGEPRLKVIGAGWGRTGTNSVKIALEKLLDGPCYHMFECVKRPDYQKWIDAYNGKEADWKGIFTHPDGDKFYVATVDYPACGLYNKLMEQYPDAKVLLTVRDPEKWYDSVIDTIWSWRCAEQNWSVRIFELGRKFQEQAQCFHQATMLPGVKRTDREGSIKSFKAWVERVKSTVPPEKLLVFDVKEGWEPLCKFLGVPVPDEPFPNVNDREEIKKDMNKVLVYCYIAQAVRAIAVIGGLGILYWLGKILL</sequence>
<dbReference type="InterPro" id="IPR011990">
    <property type="entry name" value="TPR-like_helical_dom_sf"/>
</dbReference>
<dbReference type="SUPFAM" id="SSF52540">
    <property type="entry name" value="P-loop containing nucleoside triphosphate hydrolases"/>
    <property type="match status" value="1"/>
</dbReference>
<feature type="transmembrane region" description="Helical" evidence="1">
    <location>
        <begin position="910"/>
        <end position="935"/>
    </location>
</feature>
<name>A0ABP0QVG3_9DINO</name>
<dbReference type="EMBL" id="CAXAMM010040239">
    <property type="protein sequence ID" value="CAK9091850.1"/>
    <property type="molecule type" value="Genomic_DNA"/>
</dbReference>
<dbReference type="Pfam" id="PF17784">
    <property type="entry name" value="Sulfotransfer_4"/>
    <property type="match status" value="1"/>
</dbReference>
<dbReference type="Gene3D" id="1.25.40.10">
    <property type="entry name" value="Tetratricopeptide repeat domain"/>
    <property type="match status" value="2"/>
</dbReference>
<keyword evidence="1" id="KW-1133">Transmembrane helix</keyword>
<dbReference type="Proteomes" id="UP001642464">
    <property type="component" value="Unassembled WGS sequence"/>
</dbReference>
<evidence type="ECO:0000313" key="3">
    <source>
        <dbReference type="Proteomes" id="UP001642464"/>
    </source>
</evidence>
<organism evidence="2 3">
    <name type="scientific">Durusdinium trenchii</name>
    <dbReference type="NCBI Taxonomy" id="1381693"/>
    <lineage>
        <taxon>Eukaryota</taxon>
        <taxon>Sar</taxon>
        <taxon>Alveolata</taxon>
        <taxon>Dinophyceae</taxon>
        <taxon>Suessiales</taxon>
        <taxon>Symbiodiniaceae</taxon>
        <taxon>Durusdinium</taxon>
    </lineage>
</organism>
<dbReference type="InterPro" id="IPR027417">
    <property type="entry name" value="P-loop_NTPase"/>
</dbReference>
<gene>
    <name evidence="2" type="ORF">SCF082_LOCUS43247</name>
</gene>
<comment type="caution">
    <text evidence="2">The sequence shown here is derived from an EMBL/GenBank/DDBJ whole genome shotgun (WGS) entry which is preliminary data.</text>
</comment>
<dbReference type="InterPro" id="IPR040632">
    <property type="entry name" value="Sulfotransfer_4"/>
</dbReference>
<reference evidence="2 3" key="1">
    <citation type="submission" date="2024-02" db="EMBL/GenBank/DDBJ databases">
        <authorList>
            <person name="Chen Y."/>
            <person name="Shah S."/>
            <person name="Dougan E. K."/>
            <person name="Thang M."/>
            <person name="Chan C."/>
        </authorList>
    </citation>
    <scope>NUCLEOTIDE SEQUENCE [LARGE SCALE GENOMIC DNA]</scope>
</reference>
<dbReference type="PANTHER" id="PTHR36978:SF4">
    <property type="entry name" value="P-LOOP CONTAINING NUCLEOSIDE TRIPHOSPHATE HYDROLASE PROTEIN"/>
    <property type="match status" value="1"/>
</dbReference>
<protein>
    <submittedName>
        <fullName evidence="2">Pentatricopeptide repeat-containing protein At2g41720 (Protein EMBRYO DEFECTIVE 2654)</fullName>
    </submittedName>
</protein>
<evidence type="ECO:0000256" key="1">
    <source>
        <dbReference type="SAM" id="Phobius"/>
    </source>
</evidence>
<keyword evidence="1" id="KW-0472">Membrane</keyword>
<keyword evidence="1" id="KW-0812">Transmembrane</keyword>
<accession>A0ABP0QVG3</accession>
<dbReference type="PANTHER" id="PTHR36978">
    <property type="entry name" value="P-LOOP CONTAINING NUCLEOTIDE TRIPHOSPHATE HYDROLASE"/>
    <property type="match status" value="1"/>
</dbReference>